<proteinExistence type="predicted"/>
<reference evidence="2" key="1">
    <citation type="submission" date="2018-01" db="EMBL/GenBank/DDBJ databases">
        <title>An insight into the sialome of Amazonian anophelines.</title>
        <authorList>
            <person name="Ribeiro J.M."/>
            <person name="Scarpassa V."/>
            <person name="Calvo E."/>
        </authorList>
    </citation>
    <scope>NUCLEOTIDE SEQUENCE</scope>
</reference>
<accession>A0A2M4D0X3</accession>
<sequence length="158" mass="17134">MLPRVSSHPFSLSLSLALEGSAPGARLTNRDNSLIVDYTTPSSPIRAHTHTNTRTHAHSRKETARISSLFPGARHREGVERMAQPLTPHWSTHTHTASKTRAHTLCIRRQINLRSAGAAPLHWTGQELLSLSLYSLDAEEATAGDCSSSKIGKSGSPV</sequence>
<organism evidence="2">
    <name type="scientific">Anopheles darlingi</name>
    <name type="common">Mosquito</name>
    <dbReference type="NCBI Taxonomy" id="43151"/>
    <lineage>
        <taxon>Eukaryota</taxon>
        <taxon>Metazoa</taxon>
        <taxon>Ecdysozoa</taxon>
        <taxon>Arthropoda</taxon>
        <taxon>Hexapoda</taxon>
        <taxon>Insecta</taxon>
        <taxon>Pterygota</taxon>
        <taxon>Neoptera</taxon>
        <taxon>Endopterygota</taxon>
        <taxon>Diptera</taxon>
        <taxon>Nematocera</taxon>
        <taxon>Culicoidea</taxon>
        <taxon>Culicidae</taxon>
        <taxon>Anophelinae</taxon>
        <taxon>Anopheles</taxon>
    </lineage>
</organism>
<feature type="compositionally biased region" description="Basic residues" evidence="1">
    <location>
        <begin position="47"/>
        <end position="59"/>
    </location>
</feature>
<evidence type="ECO:0000313" key="2">
    <source>
        <dbReference type="EMBL" id="MBW71196.1"/>
    </source>
</evidence>
<dbReference type="AlphaFoldDB" id="A0A2M4D0X3"/>
<evidence type="ECO:0000256" key="1">
    <source>
        <dbReference type="SAM" id="MobiDB-lite"/>
    </source>
</evidence>
<name>A0A2M4D0X3_ANODA</name>
<feature type="region of interest" description="Disordered" evidence="1">
    <location>
        <begin position="40"/>
        <end position="63"/>
    </location>
</feature>
<protein>
    <submittedName>
        <fullName evidence="2">Putative secreted protein</fullName>
    </submittedName>
</protein>
<dbReference type="EMBL" id="GGFL01007018">
    <property type="protein sequence ID" value="MBW71196.1"/>
    <property type="molecule type" value="Transcribed_RNA"/>
</dbReference>